<reference evidence="1 2" key="1">
    <citation type="submission" date="2019-07" db="EMBL/GenBank/DDBJ databases">
        <title>Finished genome of Venturia effusa.</title>
        <authorList>
            <person name="Young C.A."/>
            <person name="Cox M.P."/>
            <person name="Ganley A.R.D."/>
            <person name="David W.J."/>
        </authorList>
    </citation>
    <scope>NUCLEOTIDE SEQUENCE [LARGE SCALE GENOMIC DNA]</scope>
    <source>
        <strain evidence="2">albino</strain>
    </source>
</reference>
<dbReference type="EMBL" id="CP042193">
    <property type="protein sequence ID" value="QDS73189.1"/>
    <property type="molecule type" value="Genomic_DNA"/>
</dbReference>
<sequence length="295" mass="32410">MIRPAVEHAIALAKLAKDEMDLMYQPTQNPGEKQFSLMVAETVFKLQDIDDAHCNRISENILKPNTVPEDFHALPQQIVVYCSLDRFTVTETLSDGQVWKFDPINAVKISKDTFDSYNAADSTSIGVLHESLGQYFQGIGQLVGAAGITIFPVLMESLQSKINKGGVAMLDFGPNNEATIHVMESVVDMPDEFIQRGTAFFALTGRGAYAPIDYILGFADFTILHELAHAWANGHGEDVWGLRSYGWTAVLRIQSAQLNPGERSSENCDSLISFAAVMAAMRLGYRVDASGHVYG</sequence>
<evidence type="ECO:0000313" key="1">
    <source>
        <dbReference type="EMBL" id="QDS73189.1"/>
    </source>
</evidence>
<evidence type="ECO:0000313" key="2">
    <source>
        <dbReference type="Proteomes" id="UP000316270"/>
    </source>
</evidence>
<keyword evidence="2" id="KW-1185">Reference proteome</keyword>
<dbReference type="OrthoDB" id="10560293at2759"/>
<name>A0A517LC31_9PEZI</name>
<proteinExistence type="predicted"/>
<dbReference type="Proteomes" id="UP000316270">
    <property type="component" value="Chromosome 9"/>
</dbReference>
<accession>A0A517LC31</accession>
<evidence type="ECO:0008006" key="3">
    <source>
        <dbReference type="Google" id="ProtNLM"/>
    </source>
</evidence>
<dbReference type="AlphaFoldDB" id="A0A517LC31"/>
<gene>
    <name evidence="1" type="ORF">FKW77_002539</name>
</gene>
<protein>
    <recommendedName>
        <fullName evidence="3">Lysine-specific metallo-endopeptidase domain-containing protein</fullName>
    </recommendedName>
</protein>
<organism evidence="1 2">
    <name type="scientific">Venturia effusa</name>
    <dbReference type="NCBI Taxonomy" id="50376"/>
    <lineage>
        <taxon>Eukaryota</taxon>
        <taxon>Fungi</taxon>
        <taxon>Dikarya</taxon>
        <taxon>Ascomycota</taxon>
        <taxon>Pezizomycotina</taxon>
        <taxon>Dothideomycetes</taxon>
        <taxon>Pleosporomycetidae</taxon>
        <taxon>Venturiales</taxon>
        <taxon>Venturiaceae</taxon>
        <taxon>Venturia</taxon>
    </lineage>
</organism>